<dbReference type="AlphaFoldDB" id="A0A845PQ23"/>
<evidence type="ECO:0000256" key="1">
    <source>
        <dbReference type="ARBA" id="ARBA00004733"/>
    </source>
</evidence>
<evidence type="ECO:0000256" key="9">
    <source>
        <dbReference type="RuleBase" id="RU003662"/>
    </source>
</evidence>
<keyword evidence="11" id="KW-1185">Reference proteome</keyword>
<comment type="caution">
    <text evidence="10">The sequence shown here is derived from an EMBL/GenBank/DDBJ whole genome shotgun (WGS) entry which is preliminary data.</text>
</comment>
<gene>
    <name evidence="8" type="primary">trpA</name>
    <name evidence="10" type="ORF">GNY06_02290</name>
</gene>
<keyword evidence="6 8" id="KW-0456">Lyase</keyword>
<evidence type="ECO:0000256" key="2">
    <source>
        <dbReference type="ARBA" id="ARBA00011270"/>
    </source>
</evidence>
<dbReference type="RefSeq" id="WP_166518616.1">
    <property type="nucleotide sequence ID" value="NZ_JAAABJ010000247.1"/>
</dbReference>
<proteinExistence type="inferred from homology"/>
<comment type="catalytic activity">
    <reaction evidence="7 8">
        <text>(1S,2R)-1-C-(indol-3-yl)glycerol 3-phosphate + L-serine = D-glyceraldehyde 3-phosphate + L-tryptophan + H2O</text>
        <dbReference type="Rhea" id="RHEA:10532"/>
        <dbReference type="ChEBI" id="CHEBI:15377"/>
        <dbReference type="ChEBI" id="CHEBI:33384"/>
        <dbReference type="ChEBI" id="CHEBI:57912"/>
        <dbReference type="ChEBI" id="CHEBI:58866"/>
        <dbReference type="ChEBI" id="CHEBI:59776"/>
        <dbReference type="EC" id="4.2.1.20"/>
    </reaction>
</comment>
<sequence>MKKLNIYFTAGIPQLEDTPSILKIIQSSGADMIEVGIPYSDPIADGPIIQRADELALENGMNMVLLFEQLKSIKSMISIPILLMGYFNPILKFGFERFCQQCQQSCISGLIIPDLPPVEFERKYQEILQRYGIQFTFLVTPETTDERIHYLDRLSSGFLYAVSSSSTTGSNQEIDNDIYFKRLKSLKLKNPILIGFSIKNKRDFDQVCQYAEGAIIGSAFVKLLLDEPDWEAKAADFVKSIKA</sequence>
<evidence type="ECO:0000256" key="7">
    <source>
        <dbReference type="ARBA" id="ARBA00049047"/>
    </source>
</evidence>
<dbReference type="UniPathway" id="UPA00035">
    <property type="reaction ID" value="UER00044"/>
</dbReference>
<keyword evidence="4 8" id="KW-0822">Tryptophan biosynthesis</keyword>
<dbReference type="EMBL" id="JAAABJ010000247">
    <property type="protein sequence ID" value="NAW50262.1"/>
    <property type="molecule type" value="Genomic_DNA"/>
</dbReference>
<dbReference type="PANTHER" id="PTHR43406:SF1">
    <property type="entry name" value="TRYPTOPHAN SYNTHASE ALPHA CHAIN, CHLOROPLASTIC"/>
    <property type="match status" value="1"/>
</dbReference>
<comment type="similarity">
    <text evidence="8 9">Belongs to the TrpA family.</text>
</comment>
<feature type="active site" description="Proton acceptor" evidence="8">
    <location>
        <position position="34"/>
    </location>
</feature>
<evidence type="ECO:0000256" key="6">
    <source>
        <dbReference type="ARBA" id="ARBA00023239"/>
    </source>
</evidence>
<keyword evidence="3 8" id="KW-0028">Amino-acid biosynthesis</keyword>
<organism evidence="10 11">
    <name type="scientific">Elizabethkingia argenteiflava</name>
    <dbReference type="NCBI Taxonomy" id="2681556"/>
    <lineage>
        <taxon>Bacteria</taxon>
        <taxon>Pseudomonadati</taxon>
        <taxon>Bacteroidota</taxon>
        <taxon>Flavobacteriia</taxon>
        <taxon>Flavobacteriales</taxon>
        <taxon>Weeksellaceae</taxon>
        <taxon>Elizabethkingia</taxon>
    </lineage>
</organism>
<evidence type="ECO:0000256" key="5">
    <source>
        <dbReference type="ARBA" id="ARBA00023141"/>
    </source>
</evidence>
<comment type="pathway">
    <text evidence="1 8">Amino-acid biosynthesis; L-tryptophan biosynthesis; L-tryptophan from chorismate: step 5/5.</text>
</comment>
<evidence type="ECO:0000313" key="11">
    <source>
        <dbReference type="Proteomes" id="UP000553459"/>
    </source>
</evidence>
<dbReference type="Gene3D" id="3.20.20.70">
    <property type="entry name" value="Aldolase class I"/>
    <property type="match status" value="1"/>
</dbReference>
<reference evidence="10 11" key="1">
    <citation type="submission" date="2019-11" db="EMBL/GenBank/DDBJ databases">
        <title>Characterization of Elizabethkingia argenteiflava sp. nov., isolated from inner surface of Soybean Pods.</title>
        <authorList>
            <person name="Mo S."/>
        </authorList>
    </citation>
    <scope>NUCLEOTIDE SEQUENCE [LARGE SCALE GENOMIC DNA]</scope>
    <source>
        <strain evidence="10 11">YB22</strain>
    </source>
</reference>
<dbReference type="InterPro" id="IPR018204">
    <property type="entry name" value="Trp_synthase_alpha_AS"/>
</dbReference>
<dbReference type="NCBIfam" id="TIGR00262">
    <property type="entry name" value="trpA"/>
    <property type="match status" value="1"/>
</dbReference>
<dbReference type="GO" id="GO:0004834">
    <property type="term" value="F:tryptophan synthase activity"/>
    <property type="evidence" value="ECO:0007669"/>
    <property type="project" value="UniProtKB-UniRule"/>
</dbReference>
<dbReference type="SUPFAM" id="SSF51366">
    <property type="entry name" value="Ribulose-phoshate binding barrel"/>
    <property type="match status" value="1"/>
</dbReference>
<dbReference type="Pfam" id="PF00290">
    <property type="entry name" value="Trp_syntA"/>
    <property type="match status" value="1"/>
</dbReference>
<name>A0A845PQ23_9FLAO</name>
<dbReference type="HAMAP" id="MF_00131">
    <property type="entry name" value="Trp_synth_alpha"/>
    <property type="match status" value="1"/>
</dbReference>
<keyword evidence="5 8" id="KW-0057">Aromatic amino acid biosynthesis</keyword>
<dbReference type="EC" id="4.2.1.20" evidence="8"/>
<dbReference type="PANTHER" id="PTHR43406">
    <property type="entry name" value="TRYPTOPHAN SYNTHASE, ALPHA CHAIN"/>
    <property type="match status" value="1"/>
</dbReference>
<comment type="subunit">
    <text evidence="2 8">Tetramer of two alpha and two beta chains.</text>
</comment>
<evidence type="ECO:0000256" key="3">
    <source>
        <dbReference type="ARBA" id="ARBA00022605"/>
    </source>
</evidence>
<dbReference type="InterPro" id="IPR013785">
    <property type="entry name" value="Aldolase_TIM"/>
</dbReference>
<protein>
    <recommendedName>
        <fullName evidence="8">Tryptophan synthase alpha chain</fullName>
        <ecNumber evidence="8">4.2.1.20</ecNumber>
    </recommendedName>
</protein>
<dbReference type="GO" id="GO:0005829">
    <property type="term" value="C:cytosol"/>
    <property type="evidence" value="ECO:0007669"/>
    <property type="project" value="TreeGrafter"/>
</dbReference>
<evidence type="ECO:0000256" key="4">
    <source>
        <dbReference type="ARBA" id="ARBA00022822"/>
    </source>
</evidence>
<dbReference type="InterPro" id="IPR011060">
    <property type="entry name" value="RibuloseP-bd_barrel"/>
</dbReference>
<accession>A0A845PQ23</accession>
<dbReference type="InterPro" id="IPR002028">
    <property type="entry name" value="Trp_synthase_suA"/>
</dbReference>
<comment type="function">
    <text evidence="8">The alpha subunit is responsible for the aldol cleavage of indoleglycerol phosphate to indole and glyceraldehyde 3-phosphate.</text>
</comment>
<feature type="active site" description="Proton acceptor" evidence="8">
    <location>
        <position position="45"/>
    </location>
</feature>
<evidence type="ECO:0000256" key="8">
    <source>
        <dbReference type="HAMAP-Rule" id="MF_00131"/>
    </source>
</evidence>
<dbReference type="PROSITE" id="PS00167">
    <property type="entry name" value="TRP_SYNTHASE_ALPHA"/>
    <property type="match status" value="1"/>
</dbReference>
<evidence type="ECO:0000313" key="10">
    <source>
        <dbReference type="EMBL" id="NAW50262.1"/>
    </source>
</evidence>
<dbReference type="CDD" id="cd04724">
    <property type="entry name" value="Tryptophan_synthase_alpha"/>
    <property type="match status" value="1"/>
</dbReference>
<dbReference type="Proteomes" id="UP000553459">
    <property type="component" value="Unassembled WGS sequence"/>
</dbReference>